<dbReference type="InterPro" id="IPR000326">
    <property type="entry name" value="PAP2/HPO"/>
</dbReference>
<dbReference type="InterPro" id="IPR036938">
    <property type="entry name" value="PAP2/HPO_sf"/>
</dbReference>
<organism evidence="3 4">
    <name type="scientific">Chryseolinea serpens</name>
    <dbReference type="NCBI Taxonomy" id="947013"/>
    <lineage>
        <taxon>Bacteria</taxon>
        <taxon>Pseudomonadati</taxon>
        <taxon>Bacteroidota</taxon>
        <taxon>Cytophagia</taxon>
        <taxon>Cytophagales</taxon>
        <taxon>Fulvivirgaceae</taxon>
        <taxon>Chryseolinea</taxon>
    </lineage>
</organism>
<proteinExistence type="predicted"/>
<keyword evidence="4" id="KW-1185">Reference proteome</keyword>
<dbReference type="EMBL" id="FQWQ01000002">
    <property type="protein sequence ID" value="SHH14260.1"/>
    <property type="molecule type" value="Genomic_DNA"/>
</dbReference>
<sequence>MIRRNHIALLLMVAGLATRPLSAQSIADTTVHREGWKKVVVVPSVLIGAGLVTMTDNDVFDRFEIEEERNEHLPRFRTHADDYLQYAPIVAVYGLNALGMKGEHDFANRTVLLVKSELIMAALVLPLKKLTAVPRPDTGAPTSFPSGHTAQAFAAATFLHKEYGKEHPLYSVIGYTTAAGIGVLRVLNNRHWMSDVLAGAGIGILSTNLAYLTHQYKWGKHHKHLSGATIIPSYGQKAMGLYVSIPIR</sequence>
<dbReference type="Gene3D" id="1.20.144.10">
    <property type="entry name" value="Phosphatidic acid phosphatase type 2/haloperoxidase"/>
    <property type="match status" value="1"/>
</dbReference>
<dbReference type="CDD" id="cd03394">
    <property type="entry name" value="PAP2_like_5"/>
    <property type="match status" value="1"/>
</dbReference>
<keyword evidence="1" id="KW-0732">Signal</keyword>
<dbReference type="Proteomes" id="UP000184212">
    <property type="component" value="Unassembled WGS sequence"/>
</dbReference>
<dbReference type="SUPFAM" id="SSF48317">
    <property type="entry name" value="Acid phosphatase/Vanadium-dependent haloperoxidase"/>
    <property type="match status" value="1"/>
</dbReference>
<dbReference type="Pfam" id="PF01569">
    <property type="entry name" value="PAP2"/>
    <property type="match status" value="1"/>
</dbReference>
<protein>
    <submittedName>
        <fullName evidence="3">PAP2 superfamily protein</fullName>
    </submittedName>
</protein>
<dbReference type="OrthoDB" id="9773582at2"/>
<feature type="chain" id="PRO_5012251727" evidence="1">
    <location>
        <begin position="24"/>
        <end position="248"/>
    </location>
</feature>
<evidence type="ECO:0000256" key="1">
    <source>
        <dbReference type="SAM" id="SignalP"/>
    </source>
</evidence>
<evidence type="ECO:0000259" key="2">
    <source>
        <dbReference type="SMART" id="SM00014"/>
    </source>
</evidence>
<feature type="domain" description="Phosphatidic acid phosphatase type 2/haloperoxidase" evidence="2">
    <location>
        <begin position="110"/>
        <end position="211"/>
    </location>
</feature>
<dbReference type="STRING" id="947013.SAMN04488109_2856"/>
<feature type="signal peptide" evidence="1">
    <location>
        <begin position="1"/>
        <end position="23"/>
    </location>
</feature>
<evidence type="ECO:0000313" key="4">
    <source>
        <dbReference type="Proteomes" id="UP000184212"/>
    </source>
</evidence>
<gene>
    <name evidence="3" type="ORF">SAMN04488109_2856</name>
</gene>
<name>A0A1M5QKH2_9BACT</name>
<reference evidence="3 4" key="1">
    <citation type="submission" date="2016-11" db="EMBL/GenBank/DDBJ databases">
        <authorList>
            <person name="Jaros S."/>
            <person name="Januszkiewicz K."/>
            <person name="Wedrychowicz H."/>
        </authorList>
    </citation>
    <scope>NUCLEOTIDE SEQUENCE [LARGE SCALE GENOMIC DNA]</scope>
    <source>
        <strain evidence="3 4">DSM 24574</strain>
    </source>
</reference>
<accession>A0A1M5QKH2</accession>
<dbReference type="SMART" id="SM00014">
    <property type="entry name" value="acidPPc"/>
    <property type="match status" value="1"/>
</dbReference>
<dbReference type="AlphaFoldDB" id="A0A1M5QKH2"/>
<evidence type="ECO:0000313" key="3">
    <source>
        <dbReference type="EMBL" id="SHH14260.1"/>
    </source>
</evidence>
<dbReference type="RefSeq" id="WP_084138127.1">
    <property type="nucleotide sequence ID" value="NZ_FQWQ01000002.1"/>
</dbReference>